<comment type="caution">
    <text evidence="1">The sequence shown here is derived from an EMBL/GenBank/DDBJ whole genome shotgun (WGS) entry which is preliminary data.</text>
</comment>
<protein>
    <submittedName>
        <fullName evidence="1">Uncharacterized protein</fullName>
    </submittedName>
</protein>
<reference evidence="1" key="1">
    <citation type="submission" date="2021-01" db="EMBL/GenBank/DDBJ databases">
        <authorList>
            <consortium name="Genoscope - CEA"/>
            <person name="William W."/>
        </authorList>
    </citation>
    <scope>NUCLEOTIDE SEQUENCE</scope>
</reference>
<dbReference type="AlphaFoldDB" id="A0A8S1TG09"/>
<gene>
    <name evidence="1" type="ORF">PPENT_87.1.T0240021</name>
</gene>
<keyword evidence="2" id="KW-1185">Reference proteome</keyword>
<evidence type="ECO:0000313" key="1">
    <source>
        <dbReference type="EMBL" id="CAD8153081.1"/>
    </source>
</evidence>
<accession>A0A8S1TG09</accession>
<evidence type="ECO:0000313" key="2">
    <source>
        <dbReference type="Proteomes" id="UP000689195"/>
    </source>
</evidence>
<proteinExistence type="predicted"/>
<dbReference type="EMBL" id="CAJJDO010000024">
    <property type="protein sequence ID" value="CAD8153081.1"/>
    <property type="molecule type" value="Genomic_DNA"/>
</dbReference>
<name>A0A8S1TG09_9CILI</name>
<dbReference type="Proteomes" id="UP000689195">
    <property type="component" value="Unassembled WGS sequence"/>
</dbReference>
<sequence>MVVDQTKRNPFPYFRSHQNPCHYFQYQTVNPLHRRLVPQEHVLKLIQRNFNSKHYLMIYDKQFFIYKIMSSSRFYTIHLDLMLLLAVVLNEHFHQIELPFFNYQKNYQIFNIKLMKTKLLKKSLSKIKLR</sequence>
<organism evidence="1 2">
    <name type="scientific">Paramecium pentaurelia</name>
    <dbReference type="NCBI Taxonomy" id="43138"/>
    <lineage>
        <taxon>Eukaryota</taxon>
        <taxon>Sar</taxon>
        <taxon>Alveolata</taxon>
        <taxon>Ciliophora</taxon>
        <taxon>Intramacronucleata</taxon>
        <taxon>Oligohymenophorea</taxon>
        <taxon>Peniculida</taxon>
        <taxon>Parameciidae</taxon>
        <taxon>Paramecium</taxon>
    </lineage>
</organism>